<dbReference type="SUPFAM" id="SSF56574">
    <property type="entry name" value="Serpins"/>
    <property type="match status" value="1"/>
</dbReference>
<dbReference type="Gene3D" id="3.30.497.10">
    <property type="entry name" value="Antithrombin, subunit I, domain 2"/>
    <property type="match status" value="1"/>
</dbReference>
<dbReference type="InterPro" id="IPR042185">
    <property type="entry name" value="Serpin_sf_2"/>
</dbReference>
<dbReference type="InterPro" id="IPR042178">
    <property type="entry name" value="Serpin_sf_1"/>
</dbReference>
<sequence length="391" mass="43576">MTSASSSDTSGTNLQKKIELTETQVSTFSNVLLEYGLYVMAHSSPLILDASPFLTSDKSGFAANSVTTNICVSPLPLVRAWALLSFAAVGKTKKAFGKFLQSITLNLVPEDKSIHDVLALLNIPFVGIPQCIRVFSENQPVIPLNKAICEKMEGYYSTQNSLSPICPMNFSGDDDGLASITRINKEAQKCSGGFLKYVVREENGPNRRSLMVLLSSIDCTFYWKFDGKRGPLTRCPFYESAGDGRTSDLFVWPCEGNFRCSLSDSEKLVELESNVEGFKLYLYRSSEPPTATSFEQAVDSLPKSKTFQKICVPHFSVMCPLRLSECTNNKGKFGLRRIFDREKSDLSGIFYRSHSFYPYFVTLWEHYHKAKFTNNTAATYLTTEGTGQSKV</sequence>
<gene>
    <name evidence="1" type="ORF">CYNAS_LOCUS14579</name>
</gene>
<dbReference type="EMBL" id="CATQJL010000305">
    <property type="protein sequence ID" value="CAJ0602596.1"/>
    <property type="molecule type" value="Genomic_DNA"/>
</dbReference>
<evidence type="ECO:0000313" key="1">
    <source>
        <dbReference type="EMBL" id="CAJ0602596.1"/>
    </source>
</evidence>
<dbReference type="Proteomes" id="UP001176961">
    <property type="component" value="Unassembled WGS sequence"/>
</dbReference>
<dbReference type="Gene3D" id="2.30.39.10">
    <property type="entry name" value="Alpha-1-antitrypsin, domain 1"/>
    <property type="match status" value="1"/>
</dbReference>
<evidence type="ECO:0000313" key="2">
    <source>
        <dbReference type="Proteomes" id="UP001176961"/>
    </source>
</evidence>
<dbReference type="AlphaFoldDB" id="A0AA36H1Z8"/>
<name>A0AA36H1Z8_CYLNA</name>
<keyword evidence="2" id="KW-1185">Reference proteome</keyword>
<protein>
    <submittedName>
        <fullName evidence="1">Uncharacterized protein</fullName>
    </submittedName>
</protein>
<organism evidence="1 2">
    <name type="scientific">Cylicocyclus nassatus</name>
    <name type="common">Nematode worm</name>
    <dbReference type="NCBI Taxonomy" id="53992"/>
    <lineage>
        <taxon>Eukaryota</taxon>
        <taxon>Metazoa</taxon>
        <taxon>Ecdysozoa</taxon>
        <taxon>Nematoda</taxon>
        <taxon>Chromadorea</taxon>
        <taxon>Rhabditida</taxon>
        <taxon>Rhabditina</taxon>
        <taxon>Rhabditomorpha</taxon>
        <taxon>Strongyloidea</taxon>
        <taxon>Strongylidae</taxon>
        <taxon>Cylicocyclus</taxon>
    </lineage>
</organism>
<dbReference type="InterPro" id="IPR036186">
    <property type="entry name" value="Serpin_sf"/>
</dbReference>
<proteinExistence type="predicted"/>
<reference evidence="1" key="1">
    <citation type="submission" date="2023-07" db="EMBL/GenBank/DDBJ databases">
        <authorList>
            <consortium name="CYATHOMIX"/>
        </authorList>
    </citation>
    <scope>NUCLEOTIDE SEQUENCE</scope>
    <source>
        <strain evidence="1">N/A</strain>
    </source>
</reference>
<accession>A0AA36H1Z8</accession>
<comment type="caution">
    <text evidence="1">The sequence shown here is derived from an EMBL/GenBank/DDBJ whole genome shotgun (WGS) entry which is preliminary data.</text>
</comment>